<comment type="similarity">
    <text evidence="2">Belongs to the VirD4/TraG family.</text>
</comment>
<keyword evidence="5" id="KW-0184">Conjugation</keyword>
<reference evidence="9" key="1">
    <citation type="submission" date="2022-10" db="EMBL/GenBank/DDBJ databases">
        <title>Hoeflea sp. G2-23, isolated from marine algae.</title>
        <authorList>
            <person name="Kristyanto S."/>
            <person name="Kim J.M."/>
            <person name="Jeon C.O."/>
        </authorList>
    </citation>
    <scope>NUCLEOTIDE SEQUENCE</scope>
    <source>
        <strain evidence="9">G2-23</strain>
    </source>
</reference>
<evidence type="ECO:0000313" key="10">
    <source>
        <dbReference type="Proteomes" id="UP001073227"/>
    </source>
</evidence>
<comment type="subcellular location">
    <subcellularLocation>
        <location evidence="1">Cell membrane</location>
        <topology evidence="1">Multi-pass membrane protein</topology>
    </subcellularLocation>
</comment>
<keyword evidence="7 8" id="KW-0472">Membrane</keyword>
<dbReference type="PANTHER" id="PTHR37937">
    <property type="entry name" value="CONJUGATIVE TRANSFER: DNA TRANSPORT"/>
    <property type="match status" value="1"/>
</dbReference>
<dbReference type="InterPro" id="IPR051539">
    <property type="entry name" value="T4SS-coupling_protein"/>
</dbReference>
<evidence type="ECO:0000256" key="1">
    <source>
        <dbReference type="ARBA" id="ARBA00004651"/>
    </source>
</evidence>
<feature type="transmembrane region" description="Helical" evidence="8">
    <location>
        <begin position="101"/>
        <end position="121"/>
    </location>
</feature>
<gene>
    <name evidence="9" type="ORF">OEG84_16935</name>
</gene>
<evidence type="ECO:0000256" key="7">
    <source>
        <dbReference type="ARBA" id="ARBA00023136"/>
    </source>
</evidence>
<dbReference type="Proteomes" id="UP001073227">
    <property type="component" value="Unassembled WGS sequence"/>
</dbReference>
<evidence type="ECO:0000256" key="4">
    <source>
        <dbReference type="ARBA" id="ARBA00022692"/>
    </source>
</evidence>
<evidence type="ECO:0000256" key="2">
    <source>
        <dbReference type="ARBA" id="ARBA00008806"/>
    </source>
</evidence>
<dbReference type="PANTHER" id="PTHR37937:SF1">
    <property type="entry name" value="CONJUGATIVE TRANSFER: DNA TRANSPORT"/>
    <property type="match status" value="1"/>
</dbReference>
<proteinExistence type="inferred from homology"/>
<dbReference type="RefSeq" id="WP_267654839.1">
    <property type="nucleotide sequence ID" value="NZ_JAOVZR010000001.1"/>
</dbReference>
<sequence>MKRSYHLALLSVAAFGLISFGIDHDAIAQTARDFWGNPVRRSYNAPNLAPVRFFLIALSGGVGFGIGWFMSPQAAPFRQFITFSVMALLVLTAVLDNGWLGWGLTPFLCLAAFMIGLGYWARSAMQRFMTPPKTFGDSKWASDAEIDEAGLFDPEGVRIGYRDHLGTSTALHYGGTMHGFLCAPSRTHKGTSVIIPTLLTYPGSIVVIDPKGENAMITAEHRRAMGHEIHIVDPDGITGMETSCYNPLDEMDAGDVSLVDDCMVLAEAKIVSSEREPFFTDSAKGLTQGLIGEIATNPDERGERDLGRFRDLIMMDGENTNTLFKRMSKSTRPFVANIGRQYLQMDEKTRSNVLATVQSQTQFLESPGIRESLSRSDFSFADLKTKRMTIYVVLPPEKLNSHGRFPRLLIEQALNLNARNIEEQPKEPVLFILDEMPALGRLPMVEKGFGLLAGYGLRIHVVCQNLSQLKSIYGDGWESFVANAGVIQYFGSRDKFTADYFSSLCGVQTVWSLSNAIGRSVSKSFGASGSDSSSTSSTDTTSAVQRQLAYPDQLMRMDQTKQLVFVGNMNPIIADKKPWFEDPDLKHLGVNLHAKDPAQRADDGSGEA</sequence>
<evidence type="ECO:0000313" key="9">
    <source>
        <dbReference type="EMBL" id="MCY0149348.1"/>
    </source>
</evidence>
<evidence type="ECO:0000256" key="6">
    <source>
        <dbReference type="ARBA" id="ARBA00022989"/>
    </source>
</evidence>
<evidence type="ECO:0000256" key="3">
    <source>
        <dbReference type="ARBA" id="ARBA00022475"/>
    </source>
</evidence>
<accession>A0ABT3ZCA2</accession>
<dbReference type="EMBL" id="JAOVZR010000001">
    <property type="protein sequence ID" value="MCY0149348.1"/>
    <property type="molecule type" value="Genomic_DNA"/>
</dbReference>
<keyword evidence="6 8" id="KW-1133">Transmembrane helix</keyword>
<dbReference type="CDD" id="cd01127">
    <property type="entry name" value="TrwB_TraG_TraD_VirD4"/>
    <property type="match status" value="1"/>
</dbReference>
<comment type="caution">
    <text evidence="9">The sequence shown here is derived from an EMBL/GenBank/DDBJ whole genome shotgun (WGS) entry which is preliminary data.</text>
</comment>
<evidence type="ECO:0000256" key="8">
    <source>
        <dbReference type="SAM" id="Phobius"/>
    </source>
</evidence>
<feature type="transmembrane region" description="Helical" evidence="8">
    <location>
        <begin position="52"/>
        <end position="70"/>
    </location>
</feature>
<organism evidence="9 10">
    <name type="scientific">Hoeflea algicola</name>
    <dbReference type="NCBI Taxonomy" id="2983763"/>
    <lineage>
        <taxon>Bacteria</taxon>
        <taxon>Pseudomonadati</taxon>
        <taxon>Pseudomonadota</taxon>
        <taxon>Alphaproteobacteria</taxon>
        <taxon>Hyphomicrobiales</taxon>
        <taxon>Rhizobiaceae</taxon>
        <taxon>Hoeflea</taxon>
    </lineage>
</organism>
<feature type="transmembrane region" description="Helical" evidence="8">
    <location>
        <begin position="77"/>
        <end position="95"/>
    </location>
</feature>
<keyword evidence="10" id="KW-1185">Reference proteome</keyword>
<dbReference type="Pfam" id="PF02534">
    <property type="entry name" value="T4SS-DNA_transf"/>
    <property type="match status" value="1"/>
</dbReference>
<evidence type="ECO:0000256" key="5">
    <source>
        <dbReference type="ARBA" id="ARBA00022971"/>
    </source>
</evidence>
<dbReference type="SUPFAM" id="SSF52540">
    <property type="entry name" value="P-loop containing nucleoside triphosphate hydrolases"/>
    <property type="match status" value="1"/>
</dbReference>
<dbReference type="Gene3D" id="3.40.50.300">
    <property type="entry name" value="P-loop containing nucleotide triphosphate hydrolases"/>
    <property type="match status" value="1"/>
</dbReference>
<dbReference type="InterPro" id="IPR027417">
    <property type="entry name" value="P-loop_NTPase"/>
</dbReference>
<protein>
    <submittedName>
        <fullName evidence="9">Type IV secretory system conjugative DNA transfer family protein</fullName>
    </submittedName>
</protein>
<dbReference type="InterPro" id="IPR003688">
    <property type="entry name" value="TraG/VirD4"/>
</dbReference>
<keyword evidence="3" id="KW-1003">Cell membrane</keyword>
<keyword evidence="4 8" id="KW-0812">Transmembrane</keyword>
<name>A0ABT3ZCA2_9HYPH</name>